<organism evidence="1">
    <name type="scientific">Anguilla anguilla</name>
    <name type="common">European freshwater eel</name>
    <name type="synonym">Muraena anguilla</name>
    <dbReference type="NCBI Taxonomy" id="7936"/>
    <lineage>
        <taxon>Eukaryota</taxon>
        <taxon>Metazoa</taxon>
        <taxon>Chordata</taxon>
        <taxon>Craniata</taxon>
        <taxon>Vertebrata</taxon>
        <taxon>Euteleostomi</taxon>
        <taxon>Actinopterygii</taxon>
        <taxon>Neopterygii</taxon>
        <taxon>Teleostei</taxon>
        <taxon>Anguilliformes</taxon>
        <taxon>Anguillidae</taxon>
        <taxon>Anguilla</taxon>
    </lineage>
</organism>
<reference evidence="1" key="2">
    <citation type="journal article" date="2015" name="Fish Shellfish Immunol.">
        <title>Early steps in the European eel (Anguilla anguilla)-Vibrio vulnificus interaction in the gills: Role of the RtxA13 toxin.</title>
        <authorList>
            <person name="Callol A."/>
            <person name="Pajuelo D."/>
            <person name="Ebbesson L."/>
            <person name="Teles M."/>
            <person name="MacKenzie S."/>
            <person name="Amaro C."/>
        </authorList>
    </citation>
    <scope>NUCLEOTIDE SEQUENCE</scope>
</reference>
<name>A0A0E9T260_ANGAN</name>
<protein>
    <submittedName>
        <fullName evidence="1">Uncharacterized protein</fullName>
    </submittedName>
</protein>
<evidence type="ECO:0000313" key="1">
    <source>
        <dbReference type="EMBL" id="JAH46733.1"/>
    </source>
</evidence>
<proteinExistence type="predicted"/>
<accession>A0A0E9T260</accession>
<reference evidence="1" key="1">
    <citation type="submission" date="2014-11" db="EMBL/GenBank/DDBJ databases">
        <authorList>
            <person name="Amaro Gonzalez C."/>
        </authorList>
    </citation>
    <scope>NUCLEOTIDE SEQUENCE</scope>
</reference>
<sequence length="45" mass="5232">MHFEMDLARNGDNLANVHIKSFYTYFIYCTIKKDCGLGHSLGLFF</sequence>
<dbReference type="AlphaFoldDB" id="A0A0E9T260"/>
<dbReference type="EMBL" id="GBXM01061844">
    <property type="protein sequence ID" value="JAH46733.1"/>
    <property type="molecule type" value="Transcribed_RNA"/>
</dbReference>